<accession>A0A6H1ZMW7</accession>
<protein>
    <submittedName>
        <fullName evidence="1">Uncharacterized protein</fullName>
    </submittedName>
</protein>
<reference evidence="1" key="1">
    <citation type="submission" date="2020-03" db="EMBL/GenBank/DDBJ databases">
        <title>The deep terrestrial virosphere.</title>
        <authorList>
            <person name="Holmfeldt K."/>
            <person name="Nilsson E."/>
            <person name="Simone D."/>
            <person name="Lopez-Fernandez M."/>
            <person name="Wu X."/>
            <person name="de Brujin I."/>
            <person name="Lundin D."/>
            <person name="Andersson A."/>
            <person name="Bertilsson S."/>
            <person name="Dopson M."/>
        </authorList>
    </citation>
    <scope>NUCLEOTIDE SEQUENCE</scope>
    <source>
        <strain evidence="1">TM448A01076</strain>
        <strain evidence="2">TM448B01182</strain>
    </source>
</reference>
<proteinExistence type="predicted"/>
<dbReference type="EMBL" id="MT144714">
    <property type="protein sequence ID" value="QJH98058.1"/>
    <property type="molecule type" value="Genomic_DNA"/>
</dbReference>
<sequence>MSQAPKCLIKECTAGCRNMTEHYLMVNRVTTPVTAKHVNNAVVTKPLPNSVINKAVNNAKVSVNNSVVTESVTNRIVNNAPIVTKSVTNKKDQGKVRAAKWRKDHREKYNSKMRELMQNIRAKAKFSHLENMDGI</sequence>
<organism evidence="1">
    <name type="scientific">viral metagenome</name>
    <dbReference type="NCBI Taxonomy" id="1070528"/>
    <lineage>
        <taxon>unclassified sequences</taxon>
        <taxon>metagenomes</taxon>
        <taxon>organismal metagenomes</taxon>
    </lineage>
</organism>
<evidence type="ECO:0000313" key="2">
    <source>
        <dbReference type="EMBL" id="QJH98058.1"/>
    </source>
</evidence>
<dbReference type="AlphaFoldDB" id="A0A6H1ZMW7"/>
<evidence type="ECO:0000313" key="1">
    <source>
        <dbReference type="EMBL" id="QJA48667.1"/>
    </source>
</evidence>
<name>A0A6H1ZMW7_9ZZZZ</name>
<gene>
    <name evidence="1" type="ORF">TM448A01076_0003</name>
    <name evidence="2" type="ORF">TM448B01182_0002</name>
</gene>
<dbReference type="EMBL" id="MT144096">
    <property type="protein sequence ID" value="QJA48667.1"/>
    <property type="molecule type" value="Genomic_DNA"/>
</dbReference>